<dbReference type="Proteomes" id="UP001056120">
    <property type="component" value="Linkage Group LG01"/>
</dbReference>
<gene>
    <name evidence="1" type="ORF">L1987_00530</name>
</gene>
<evidence type="ECO:0000313" key="1">
    <source>
        <dbReference type="EMBL" id="KAI3826482.1"/>
    </source>
</evidence>
<sequence length="84" mass="9530">MKPHLWSNTNNLIYKSTNCCGSVQLLESSMRGDEAKKVCPQIQLVHSPLLREQNKRSDATTLLKEKRRDNHSSYVRSTGATVQT</sequence>
<dbReference type="EMBL" id="CM042018">
    <property type="protein sequence ID" value="KAI3826482.1"/>
    <property type="molecule type" value="Genomic_DNA"/>
</dbReference>
<accession>A0ACB9K2K9</accession>
<organism evidence="1 2">
    <name type="scientific">Smallanthus sonchifolius</name>
    <dbReference type="NCBI Taxonomy" id="185202"/>
    <lineage>
        <taxon>Eukaryota</taxon>
        <taxon>Viridiplantae</taxon>
        <taxon>Streptophyta</taxon>
        <taxon>Embryophyta</taxon>
        <taxon>Tracheophyta</taxon>
        <taxon>Spermatophyta</taxon>
        <taxon>Magnoliopsida</taxon>
        <taxon>eudicotyledons</taxon>
        <taxon>Gunneridae</taxon>
        <taxon>Pentapetalae</taxon>
        <taxon>asterids</taxon>
        <taxon>campanulids</taxon>
        <taxon>Asterales</taxon>
        <taxon>Asteraceae</taxon>
        <taxon>Asteroideae</taxon>
        <taxon>Heliantheae alliance</taxon>
        <taxon>Millerieae</taxon>
        <taxon>Smallanthus</taxon>
    </lineage>
</organism>
<evidence type="ECO:0000313" key="2">
    <source>
        <dbReference type="Proteomes" id="UP001056120"/>
    </source>
</evidence>
<name>A0ACB9K2K9_9ASTR</name>
<reference evidence="1 2" key="2">
    <citation type="journal article" date="2022" name="Mol. Ecol. Resour.">
        <title>The genomes of chicory, endive, great burdock and yacon provide insights into Asteraceae paleo-polyploidization history and plant inulin production.</title>
        <authorList>
            <person name="Fan W."/>
            <person name="Wang S."/>
            <person name="Wang H."/>
            <person name="Wang A."/>
            <person name="Jiang F."/>
            <person name="Liu H."/>
            <person name="Zhao H."/>
            <person name="Xu D."/>
            <person name="Zhang Y."/>
        </authorList>
    </citation>
    <scope>NUCLEOTIDE SEQUENCE [LARGE SCALE GENOMIC DNA]</scope>
    <source>
        <strain evidence="2">cv. Yunnan</strain>
        <tissue evidence="1">Leaves</tissue>
    </source>
</reference>
<protein>
    <submittedName>
        <fullName evidence="1">Uncharacterized protein</fullName>
    </submittedName>
</protein>
<comment type="caution">
    <text evidence="1">The sequence shown here is derived from an EMBL/GenBank/DDBJ whole genome shotgun (WGS) entry which is preliminary data.</text>
</comment>
<proteinExistence type="predicted"/>
<keyword evidence="2" id="KW-1185">Reference proteome</keyword>
<reference evidence="2" key="1">
    <citation type="journal article" date="2022" name="Mol. Ecol. Resour.">
        <title>The genomes of chicory, endive, great burdock and yacon provide insights into Asteraceae palaeo-polyploidization history and plant inulin production.</title>
        <authorList>
            <person name="Fan W."/>
            <person name="Wang S."/>
            <person name="Wang H."/>
            <person name="Wang A."/>
            <person name="Jiang F."/>
            <person name="Liu H."/>
            <person name="Zhao H."/>
            <person name="Xu D."/>
            <person name="Zhang Y."/>
        </authorList>
    </citation>
    <scope>NUCLEOTIDE SEQUENCE [LARGE SCALE GENOMIC DNA]</scope>
    <source>
        <strain evidence="2">cv. Yunnan</strain>
    </source>
</reference>